<feature type="active site" description="Proton acceptor" evidence="5">
    <location>
        <position position="235"/>
    </location>
</feature>
<dbReference type="GO" id="GO:0019281">
    <property type="term" value="P:L-methionine biosynthetic process from homoserine via O-succinyl-L-homoserine and cystathionine"/>
    <property type="evidence" value="ECO:0007669"/>
    <property type="project" value="InterPro"/>
</dbReference>
<comment type="caution">
    <text evidence="5">Lacks conserved residue(s) required for the propagation of feature annotation.</text>
</comment>
<feature type="binding site" evidence="5">
    <location>
        <position position="249"/>
    </location>
    <ligand>
        <name>substrate</name>
    </ligand>
</feature>
<evidence type="ECO:0000256" key="4">
    <source>
        <dbReference type="ARBA" id="ARBA00023315"/>
    </source>
</evidence>
<feature type="binding site" evidence="5">
    <location>
        <position position="163"/>
    </location>
    <ligand>
        <name>substrate</name>
    </ligand>
</feature>
<keyword evidence="8" id="KW-1185">Reference proteome</keyword>
<dbReference type="SUPFAM" id="SSF52317">
    <property type="entry name" value="Class I glutamine amidotransferase-like"/>
    <property type="match status" value="1"/>
</dbReference>
<keyword evidence="1 5" id="KW-0963">Cytoplasm</keyword>
<feature type="site" description="Important for acyl-CoA specificity" evidence="5">
    <location>
        <position position="111"/>
    </location>
</feature>
<dbReference type="NCBIfam" id="TIGR01001">
    <property type="entry name" value="metA"/>
    <property type="match status" value="1"/>
</dbReference>
<dbReference type="AlphaFoldDB" id="A0A369T754"/>
<dbReference type="EC" id="2.3.1.31" evidence="5"/>
<comment type="subcellular location">
    <subcellularLocation>
        <location evidence="5">Cytoplasm</location>
    </subcellularLocation>
</comment>
<dbReference type="UniPathway" id="UPA00051">
    <property type="reaction ID" value="UER00074"/>
</dbReference>
<keyword evidence="3 5" id="KW-0808">Transferase</keyword>
<dbReference type="PANTHER" id="PTHR20919">
    <property type="entry name" value="HOMOSERINE O-SUCCINYLTRANSFERASE"/>
    <property type="match status" value="1"/>
</dbReference>
<proteinExistence type="inferred from homology"/>
<comment type="caution">
    <text evidence="7">The sequence shown here is derived from an EMBL/GenBank/DDBJ whole genome shotgun (WGS) entry which is preliminary data.</text>
</comment>
<keyword evidence="4 5" id="KW-0012">Acyltransferase</keyword>
<dbReference type="RefSeq" id="WP_114582978.1">
    <property type="nucleotide sequence ID" value="NZ_QPMH01000015.1"/>
</dbReference>
<dbReference type="GO" id="GO:0008899">
    <property type="term" value="F:homoserine O-succinyltransferase activity"/>
    <property type="evidence" value="ECO:0007669"/>
    <property type="project" value="UniProtKB-UniRule"/>
</dbReference>
<dbReference type="InterPro" id="IPR005697">
    <property type="entry name" value="HST_MetA"/>
</dbReference>
<keyword evidence="2 5" id="KW-0028">Amino-acid biosynthesis</keyword>
<dbReference type="InterPro" id="IPR033752">
    <property type="entry name" value="MetA_family"/>
</dbReference>
<comment type="pathway">
    <text evidence="5">Amino-acid biosynthesis; L-methionine biosynthesis via de novo pathway; O-acetyl-L-homoserine from L-homoserine: step 1/1.</text>
</comment>
<keyword evidence="5" id="KW-0486">Methionine biosynthesis</keyword>
<comment type="catalytic activity">
    <reaction evidence="5">
        <text>L-homoserine + acetyl-CoA = O-acetyl-L-homoserine + CoA</text>
        <dbReference type="Rhea" id="RHEA:13701"/>
        <dbReference type="ChEBI" id="CHEBI:57287"/>
        <dbReference type="ChEBI" id="CHEBI:57288"/>
        <dbReference type="ChEBI" id="CHEBI:57476"/>
        <dbReference type="ChEBI" id="CHEBI:57716"/>
        <dbReference type="EC" id="2.3.1.31"/>
    </reaction>
</comment>
<comment type="function">
    <text evidence="5">Transfers an acetyl group from acetyl-CoA to L-homoserine, forming acetyl-L-homoserine.</text>
</comment>
<dbReference type="HAMAP" id="MF_00295">
    <property type="entry name" value="MetA_acyltransf"/>
    <property type="match status" value="1"/>
</dbReference>
<reference evidence="7 8" key="1">
    <citation type="submission" date="2018-07" db="EMBL/GenBank/DDBJ databases">
        <title>Venubactetium sediminum gen. nov., sp. nov., isolated from a marine solar saltern.</title>
        <authorList>
            <person name="Wang S."/>
        </authorList>
    </citation>
    <scope>NUCLEOTIDE SEQUENCE [LARGE SCALE GENOMIC DNA]</scope>
    <source>
        <strain evidence="7 8">WD2A32</strain>
    </source>
</reference>
<dbReference type="Gene3D" id="3.40.50.880">
    <property type="match status" value="1"/>
</dbReference>
<accession>A0A369T754</accession>
<name>A0A369T754_9PROT</name>
<feature type="active site" description="Acyl-thioester intermediate" evidence="5 6">
    <location>
        <position position="142"/>
    </location>
</feature>
<gene>
    <name evidence="5" type="primary">metAA</name>
    <name evidence="7" type="ORF">DRB17_14760</name>
</gene>
<evidence type="ECO:0000256" key="1">
    <source>
        <dbReference type="ARBA" id="ARBA00022490"/>
    </source>
</evidence>
<dbReference type="EMBL" id="QPMH01000015">
    <property type="protein sequence ID" value="RDD61150.1"/>
    <property type="molecule type" value="Genomic_DNA"/>
</dbReference>
<dbReference type="CDD" id="cd03131">
    <property type="entry name" value="GATase1_HTS"/>
    <property type="match status" value="1"/>
</dbReference>
<evidence type="ECO:0000256" key="5">
    <source>
        <dbReference type="HAMAP-Rule" id="MF_00295"/>
    </source>
</evidence>
<evidence type="ECO:0000313" key="8">
    <source>
        <dbReference type="Proteomes" id="UP000253941"/>
    </source>
</evidence>
<dbReference type="GO" id="GO:0005737">
    <property type="term" value="C:cytoplasm"/>
    <property type="evidence" value="ECO:0007669"/>
    <property type="project" value="UniProtKB-SubCell"/>
</dbReference>
<comment type="similarity">
    <text evidence="5">Belongs to the MetA family.</text>
</comment>
<organism evidence="7 8">
    <name type="scientific">Ferruginivarius sediminum</name>
    <dbReference type="NCBI Taxonomy" id="2661937"/>
    <lineage>
        <taxon>Bacteria</taxon>
        <taxon>Pseudomonadati</taxon>
        <taxon>Pseudomonadota</taxon>
        <taxon>Alphaproteobacteria</taxon>
        <taxon>Rhodospirillales</taxon>
        <taxon>Rhodospirillaceae</taxon>
        <taxon>Ferruginivarius</taxon>
    </lineage>
</organism>
<feature type="binding site" evidence="5">
    <location>
        <position position="192"/>
    </location>
    <ligand>
        <name>substrate</name>
    </ligand>
</feature>
<feature type="site" description="Important for substrate specificity" evidence="5">
    <location>
        <position position="192"/>
    </location>
</feature>
<dbReference type="Pfam" id="PF04204">
    <property type="entry name" value="HTS"/>
    <property type="match status" value="1"/>
</dbReference>
<dbReference type="PIRSF" id="PIRSF000450">
    <property type="entry name" value="H_ser_succinyltr"/>
    <property type="match status" value="1"/>
</dbReference>
<evidence type="ECO:0000313" key="7">
    <source>
        <dbReference type="EMBL" id="RDD61150.1"/>
    </source>
</evidence>
<feature type="active site" evidence="5">
    <location>
        <position position="237"/>
    </location>
</feature>
<protein>
    <recommendedName>
        <fullName evidence="5">Homoserine O-acetyltransferase</fullName>
        <shortName evidence="5">HAT</shortName>
        <ecNumber evidence="5">2.3.1.31</ecNumber>
    </recommendedName>
    <alternativeName>
        <fullName evidence="5">Homoserine transacetylase</fullName>
        <shortName evidence="5">HTA</shortName>
    </alternativeName>
</protein>
<evidence type="ECO:0000256" key="6">
    <source>
        <dbReference type="PIRSR" id="PIRSR000450-1"/>
    </source>
</evidence>
<evidence type="ECO:0000256" key="2">
    <source>
        <dbReference type="ARBA" id="ARBA00022605"/>
    </source>
</evidence>
<dbReference type="InterPro" id="IPR029062">
    <property type="entry name" value="Class_I_gatase-like"/>
</dbReference>
<sequence length="317" mass="37126">MPIKIPANSPAERILNDEGVELIETEVALRQDIRPLRILLLNLMPIKVATEVQIARLLSHTPMQVELTWLTTRSYTPHNTSREYLEAFYRTLDDVRDEHFDALIVTGAPVERLPFEEVEYWQELLEILDWSERHVFRRLHLCWGAQAALWREFGIDKLLFDEKLFGVFEHRVVAPRHRVLRGFPDVLMVPVSRYSGVRREDIEARDELEILIDSDEAGVCMVGHRKTGDIYMLNHLEYDTHTLKEEYERDLEREPRIAPPRNYFADDGPTTPRPNVWRPLAYLLFSNWNYLLYEDSPYDLTSLSRKDKADETAPVGG</sequence>
<evidence type="ECO:0000256" key="3">
    <source>
        <dbReference type="ARBA" id="ARBA00022679"/>
    </source>
</evidence>
<dbReference type="Proteomes" id="UP000253941">
    <property type="component" value="Unassembled WGS sequence"/>
</dbReference>
<dbReference type="PANTHER" id="PTHR20919:SF0">
    <property type="entry name" value="HOMOSERINE O-SUCCINYLTRANSFERASE"/>
    <property type="match status" value="1"/>
</dbReference>
<dbReference type="GO" id="GO:0004414">
    <property type="term" value="F:homoserine O-acetyltransferase activity"/>
    <property type="evidence" value="ECO:0007669"/>
    <property type="project" value="UniProtKB-EC"/>
</dbReference>